<protein>
    <submittedName>
        <fullName evidence="1">Uncharacterized protein</fullName>
    </submittedName>
</protein>
<dbReference type="EMBL" id="JANPWB010000007">
    <property type="protein sequence ID" value="KAJ1169632.1"/>
    <property type="molecule type" value="Genomic_DNA"/>
</dbReference>
<reference evidence="1" key="1">
    <citation type="journal article" date="2022" name="bioRxiv">
        <title>Sequencing and chromosome-scale assembly of the giantPleurodeles waltlgenome.</title>
        <authorList>
            <person name="Brown T."/>
            <person name="Elewa A."/>
            <person name="Iarovenko S."/>
            <person name="Subramanian E."/>
            <person name="Araus A.J."/>
            <person name="Petzold A."/>
            <person name="Susuki M."/>
            <person name="Suzuki K.-i.T."/>
            <person name="Hayashi T."/>
            <person name="Toyoda A."/>
            <person name="Oliveira C."/>
            <person name="Osipova E."/>
            <person name="Leigh N.D."/>
            <person name="Simon A."/>
            <person name="Yun M.H."/>
        </authorList>
    </citation>
    <scope>NUCLEOTIDE SEQUENCE</scope>
    <source>
        <strain evidence="1">20211129_DDA</strain>
        <tissue evidence="1">Liver</tissue>
    </source>
</reference>
<feature type="non-terminal residue" evidence="1">
    <location>
        <position position="70"/>
    </location>
</feature>
<proteinExistence type="predicted"/>
<sequence>RVHAGCHKALMNSKSSGAGEGCAKGDNTSYSGPHFLDATERGGPWTGRCAERNAERSVSGSCRDERCPCP</sequence>
<evidence type="ECO:0000313" key="2">
    <source>
        <dbReference type="Proteomes" id="UP001066276"/>
    </source>
</evidence>
<feature type="non-terminal residue" evidence="1">
    <location>
        <position position="1"/>
    </location>
</feature>
<dbReference type="Proteomes" id="UP001066276">
    <property type="component" value="Chromosome 4_1"/>
</dbReference>
<comment type="caution">
    <text evidence="1">The sequence shown here is derived from an EMBL/GenBank/DDBJ whole genome shotgun (WGS) entry which is preliminary data.</text>
</comment>
<accession>A0AAV7SZQ4</accession>
<organism evidence="1 2">
    <name type="scientific">Pleurodeles waltl</name>
    <name type="common">Iberian ribbed newt</name>
    <dbReference type="NCBI Taxonomy" id="8319"/>
    <lineage>
        <taxon>Eukaryota</taxon>
        <taxon>Metazoa</taxon>
        <taxon>Chordata</taxon>
        <taxon>Craniata</taxon>
        <taxon>Vertebrata</taxon>
        <taxon>Euteleostomi</taxon>
        <taxon>Amphibia</taxon>
        <taxon>Batrachia</taxon>
        <taxon>Caudata</taxon>
        <taxon>Salamandroidea</taxon>
        <taxon>Salamandridae</taxon>
        <taxon>Pleurodelinae</taxon>
        <taxon>Pleurodeles</taxon>
    </lineage>
</organism>
<name>A0AAV7SZQ4_PLEWA</name>
<evidence type="ECO:0000313" key="1">
    <source>
        <dbReference type="EMBL" id="KAJ1169632.1"/>
    </source>
</evidence>
<keyword evidence="2" id="KW-1185">Reference proteome</keyword>
<dbReference type="AlphaFoldDB" id="A0AAV7SZQ4"/>
<gene>
    <name evidence="1" type="ORF">NDU88_001523</name>
</gene>